<gene>
    <name evidence="11" type="ORF">HRI_004429500</name>
</gene>
<keyword evidence="2 9" id="KW-0479">Metal-binding</keyword>
<feature type="binding site" evidence="9">
    <location>
        <position position="109"/>
    </location>
    <ligand>
        <name>Zn(2+)</name>
        <dbReference type="ChEBI" id="CHEBI:29105"/>
        <label>1</label>
    </ligand>
</feature>
<dbReference type="PANTHER" id="PTHR10201">
    <property type="entry name" value="MATRIX METALLOPROTEINASE"/>
    <property type="match status" value="1"/>
</dbReference>
<reference evidence="11" key="1">
    <citation type="submission" date="2023-05" db="EMBL/GenBank/DDBJ databases">
        <title>Genome and transcriptome analyses reveal genes involved in the formation of fine ridges on petal epidermal cells in Hibiscus trionum.</title>
        <authorList>
            <person name="Koshimizu S."/>
            <person name="Masuda S."/>
            <person name="Ishii T."/>
            <person name="Shirasu K."/>
            <person name="Hoshino A."/>
            <person name="Arita M."/>
        </authorList>
    </citation>
    <scope>NUCLEOTIDE SEQUENCE</scope>
    <source>
        <strain evidence="11">Hamamatsu line</strain>
    </source>
</reference>
<feature type="binding site" evidence="9">
    <location>
        <position position="89"/>
    </location>
    <ligand>
        <name>Zn(2+)</name>
        <dbReference type="ChEBI" id="CHEBI:29105"/>
        <label>1</label>
    </ligand>
</feature>
<dbReference type="Gene3D" id="3.40.390.10">
    <property type="entry name" value="Collagenase (Catalytic Domain)"/>
    <property type="match status" value="1"/>
</dbReference>
<feature type="domain" description="Peptidase metallopeptidase" evidence="10">
    <location>
        <begin position="25"/>
        <end position="188"/>
    </location>
</feature>
<evidence type="ECO:0000256" key="8">
    <source>
        <dbReference type="PIRSR" id="PIRSR621190-1"/>
    </source>
</evidence>
<dbReference type="GO" id="GO:0008270">
    <property type="term" value="F:zinc ion binding"/>
    <property type="evidence" value="ECO:0007669"/>
    <property type="project" value="InterPro"/>
</dbReference>
<evidence type="ECO:0000256" key="9">
    <source>
        <dbReference type="PIRSR" id="PIRSR621190-2"/>
    </source>
</evidence>
<dbReference type="Proteomes" id="UP001165190">
    <property type="component" value="Unassembled WGS sequence"/>
</dbReference>
<evidence type="ECO:0000256" key="2">
    <source>
        <dbReference type="ARBA" id="ARBA00022723"/>
    </source>
</evidence>
<feature type="binding site" evidence="9">
    <location>
        <position position="164"/>
    </location>
    <ligand>
        <name>Zn(2+)</name>
        <dbReference type="ChEBI" id="CHEBI:29105"/>
        <label>2</label>
        <note>catalytic</note>
    </ligand>
</feature>
<feature type="binding site" evidence="9">
    <location>
        <position position="96"/>
    </location>
    <ligand>
        <name>Ca(2+)</name>
        <dbReference type="ChEBI" id="CHEBI:29108"/>
        <label>3</label>
    </ligand>
</feature>
<dbReference type="InterPro" id="IPR033739">
    <property type="entry name" value="M10A_MMP"/>
</dbReference>
<feature type="active site" evidence="8">
    <location>
        <position position="147"/>
    </location>
</feature>
<feature type="binding site" evidence="9">
    <location>
        <position position="97"/>
    </location>
    <ligand>
        <name>Ca(2+)</name>
        <dbReference type="ChEBI" id="CHEBI:29108"/>
        <label>3</label>
    </ligand>
</feature>
<keyword evidence="12" id="KW-1185">Reference proteome</keyword>
<evidence type="ECO:0000256" key="7">
    <source>
        <dbReference type="ARBA" id="ARBA00023145"/>
    </source>
</evidence>
<dbReference type="InterPro" id="IPR021190">
    <property type="entry name" value="Pept_M10A"/>
</dbReference>
<feature type="binding site" evidence="9">
    <location>
        <position position="150"/>
    </location>
    <ligand>
        <name>Zn(2+)</name>
        <dbReference type="ChEBI" id="CHEBI:29105"/>
        <label>2</label>
        <note>catalytic</note>
    </ligand>
</feature>
<feature type="binding site" evidence="9">
    <location>
        <position position="79"/>
    </location>
    <ligand>
        <name>Ca(2+)</name>
        <dbReference type="ChEBI" id="CHEBI:29108"/>
        <label>2</label>
    </ligand>
</feature>
<evidence type="ECO:0000256" key="1">
    <source>
        <dbReference type="ARBA" id="ARBA00022670"/>
    </source>
</evidence>
<feature type="binding site" evidence="9">
    <location>
        <position position="146"/>
    </location>
    <ligand>
        <name>Zn(2+)</name>
        <dbReference type="ChEBI" id="CHEBI:29105"/>
        <label>2</label>
        <note>catalytic</note>
    </ligand>
</feature>
<organism evidence="11 12">
    <name type="scientific">Hibiscus trionum</name>
    <name type="common">Flower of an hour</name>
    <dbReference type="NCBI Taxonomy" id="183268"/>
    <lineage>
        <taxon>Eukaryota</taxon>
        <taxon>Viridiplantae</taxon>
        <taxon>Streptophyta</taxon>
        <taxon>Embryophyta</taxon>
        <taxon>Tracheophyta</taxon>
        <taxon>Spermatophyta</taxon>
        <taxon>Magnoliopsida</taxon>
        <taxon>eudicotyledons</taxon>
        <taxon>Gunneridae</taxon>
        <taxon>Pentapetalae</taxon>
        <taxon>rosids</taxon>
        <taxon>malvids</taxon>
        <taxon>Malvales</taxon>
        <taxon>Malvaceae</taxon>
        <taxon>Malvoideae</taxon>
        <taxon>Hibiscus</taxon>
    </lineage>
</organism>
<keyword evidence="1" id="KW-0645">Protease</keyword>
<dbReference type="InterPro" id="IPR021158">
    <property type="entry name" value="Pept_M10A_Zn_BS"/>
</dbReference>
<protein>
    <recommendedName>
        <fullName evidence="10">Peptidase metallopeptidase domain-containing protein</fullName>
    </recommendedName>
</protein>
<dbReference type="GO" id="GO:0004222">
    <property type="term" value="F:metalloendopeptidase activity"/>
    <property type="evidence" value="ECO:0007669"/>
    <property type="project" value="InterPro"/>
</dbReference>
<dbReference type="EMBL" id="BSYR01000048">
    <property type="protein sequence ID" value="GMJ07603.1"/>
    <property type="molecule type" value="Genomic_DNA"/>
</dbReference>
<keyword evidence="5 9" id="KW-0862">Zinc</keyword>
<keyword evidence="6" id="KW-0482">Metalloprotease</keyword>
<evidence type="ECO:0000256" key="3">
    <source>
        <dbReference type="ARBA" id="ARBA00022729"/>
    </source>
</evidence>
<proteinExistence type="predicted"/>
<dbReference type="SMART" id="SM00235">
    <property type="entry name" value="ZnMc"/>
    <property type="match status" value="1"/>
</dbReference>
<dbReference type="Pfam" id="PF00413">
    <property type="entry name" value="Peptidase_M10"/>
    <property type="match status" value="1"/>
</dbReference>
<dbReference type="InterPro" id="IPR006026">
    <property type="entry name" value="Peptidase_Metallo"/>
</dbReference>
<dbReference type="PROSITE" id="PS00546">
    <property type="entry name" value="CYSTEINE_SWITCH"/>
    <property type="match status" value="1"/>
</dbReference>
<dbReference type="GO" id="GO:0031012">
    <property type="term" value="C:extracellular matrix"/>
    <property type="evidence" value="ECO:0007669"/>
    <property type="project" value="InterPro"/>
</dbReference>
<feature type="binding site" evidence="9">
    <location>
        <position position="121"/>
    </location>
    <ligand>
        <name>Zn(2+)</name>
        <dbReference type="ChEBI" id="CHEBI:29105"/>
        <label>1</label>
    </ligand>
</feature>
<evidence type="ECO:0000259" key="10">
    <source>
        <dbReference type="SMART" id="SM00235"/>
    </source>
</evidence>
<dbReference type="SUPFAM" id="SSF55486">
    <property type="entry name" value="Metalloproteases ('zincins'), catalytic domain"/>
    <property type="match status" value="1"/>
</dbReference>
<evidence type="ECO:0000313" key="11">
    <source>
        <dbReference type="EMBL" id="GMJ07603.1"/>
    </source>
</evidence>
<evidence type="ECO:0000256" key="5">
    <source>
        <dbReference type="ARBA" id="ARBA00022833"/>
    </source>
</evidence>
<comment type="cofactor">
    <cofactor evidence="9">
        <name>Ca(2+)</name>
        <dbReference type="ChEBI" id="CHEBI:29108"/>
    </cofactor>
    <text evidence="9">Can bind about 5 Ca(2+) ions per subunit.</text>
</comment>
<dbReference type="OrthoDB" id="902933at2759"/>
<keyword evidence="9" id="KW-0106">Calcium</keyword>
<name>A0A9W7J764_HIBTR</name>
<dbReference type="GO" id="GO:0006508">
    <property type="term" value="P:proteolysis"/>
    <property type="evidence" value="ECO:0007669"/>
    <property type="project" value="UniProtKB-KW"/>
</dbReference>
<comment type="caution">
    <text evidence="11">The sequence shown here is derived from an EMBL/GenBank/DDBJ whole genome shotgun (WGS) entry which is preliminary data.</text>
</comment>
<feature type="binding site" evidence="9">
    <location>
        <position position="156"/>
    </location>
    <ligand>
        <name>Zn(2+)</name>
        <dbReference type="ChEBI" id="CHEBI:29105"/>
        <label>2</label>
        <note>catalytic</note>
    </ligand>
</feature>
<dbReference type="InterPro" id="IPR024079">
    <property type="entry name" value="MetalloPept_cat_dom_sf"/>
</dbReference>
<evidence type="ECO:0000256" key="6">
    <source>
        <dbReference type="ARBA" id="ARBA00023049"/>
    </source>
</evidence>
<evidence type="ECO:0000256" key="4">
    <source>
        <dbReference type="ARBA" id="ARBA00022801"/>
    </source>
</evidence>
<comment type="cofactor">
    <cofactor evidence="9">
        <name>Zn(2+)</name>
        <dbReference type="ChEBI" id="CHEBI:29105"/>
    </cofactor>
    <text evidence="9">Binds 2 Zn(2+) ions per subunit.</text>
</comment>
<dbReference type="AlphaFoldDB" id="A0A9W7J764"/>
<feature type="binding site" evidence="9">
    <location>
        <position position="123"/>
    </location>
    <ligand>
        <name>Ca(2+)</name>
        <dbReference type="ChEBI" id="CHEBI:29108"/>
        <label>3</label>
    </ligand>
</feature>
<dbReference type="GO" id="GO:0030574">
    <property type="term" value="P:collagen catabolic process"/>
    <property type="evidence" value="ECO:0007669"/>
    <property type="project" value="TreeGrafter"/>
</dbReference>
<evidence type="ECO:0000313" key="12">
    <source>
        <dbReference type="Proteomes" id="UP001165190"/>
    </source>
</evidence>
<dbReference type="PANTHER" id="PTHR10201:SF213">
    <property type="entry name" value="METALLOENDOPROTEINASE 2-MMP-LIKE"/>
    <property type="match status" value="1"/>
</dbReference>
<feature type="binding site" description="in inhibited form" evidence="9">
    <location>
        <position position="6"/>
    </location>
    <ligand>
        <name>Zn(2+)</name>
        <dbReference type="ChEBI" id="CHEBI:29105"/>
        <label>2</label>
        <note>catalytic</note>
    </ligand>
</feature>
<keyword evidence="7" id="KW-0865">Zymogen</keyword>
<sequence length="188" mass="20840">MSTPRCGVPDINLEQTSNYVLINKTKYKWSKHGLTYNYLSNSSQVPNLAQFKQAIARAFATWRSASKFTFSEVKGGTADIGIGFYRKDHGDGAPFDGPSRPGFRNVLAHATPAQARSVYLHFDAEDNWSFNPTSLFEFDVQSIALHEIGHNLGLGHSAVTTAVMFADYTGERRTLDPDDIAGITELYK</sequence>
<dbReference type="InterPro" id="IPR001818">
    <property type="entry name" value="Pept_M10_metallopeptidase"/>
</dbReference>
<dbReference type="PRINTS" id="PR00138">
    <property type="entry name" value="MATRIXIN"/>
</dbReference>
<dbReference type="CDD" id="cd04278">
    <property type="entry name" value="ZnMc_MMP"/>
    <property type="match status" value="1"/>
</dbReference>
<feature type="binding site" evidence="9">
    <location>
        <position position="99"/>
    </location>
    <ligand>
        <name>Ca(2+)</name>
        <dbReference type="ChEBI" id="CHEBI:29108"/>
        <label>3</label>
    </ligand>
</feature>
<keyword evidence="4" id="KW-0378">Hydrolase</keyword>
<dbReference type="GO" id="GO:0030198">
    <property type="term" value="P:extracellular matrix organization"/>
    <property type="evidence" value="ECO:0007669"/>
    <property type="project" value="TreeGrafter"/>
</dbReference>
<keyword evidence="3" id="KW-0732">Signal</keyword>
<accession>A0A9W7J764</accession>
<feature type="binding site" evidence="9">
    <location>
        <position position="91"/>
    </location>
    <ligand>
        <name>Zn(2+)</name>
        <dbReference type="ChEBI" id="CHEBI:29105"/>
        <label>1</label>
    </ligand>
</feature>